<dbReference type="PANTHER" id="PTHR34989:SF1">
    <property type="entry name" value="PROTEIN HDED"/>
    <property type="match status" value="1"/>
</dbReference>
<dbReference type="GO" id="GO:0005886">
    <property type="term" value="C:plasma membrane"/>
    <property type="evidence" value="ECO:0007669"/>
    <property type="project" value="TreeGrafter"/>
</dbReference>
<dbReference type="InterPro" id="IPR005325">
    <property type="entry name" value="DUF308_memb"/>
</dbReference>
<keyword evidence="2" id="KW-1133">Transmembrane helix</keyword>
<dbReference type="EMBL" id="CP002915">
    <property type="protein sequence ID" value="AEK29996.1"/>
    <property type="molecule type" value="Genomic_DNA"/>
</dbReference>
<organism evidence="3 4">
    <name type="scientific">Bifidobacterium animalis subsp. lactis CNCM I-2494</name>
    <dbReference type="NCBI Taxonomy" id="1042403"/>
    <lineage>
        <taxon>Bacteria</taxon>
        <taxon>Bacillati</taxon>
        <taxon>Actinomycetota</taxon>
        <taxon>Actinomycetes</taxon>
        <taxon>Bifidobacteriales</taxon>
        <taxon>Bifidobacteriaceae</taxon>
        <taxon>Bifidobacterium</taxon>
    </lineage>
</organism>
<feature type="region of interest" description="Disordered" evidence="1">
    <location>
        <begin position="1"/>
        <end position="26"/>
    </location>
</feature>
<dbReference type="InterPro" id="IPR052712">
    <property type="entry name" value="Acid_resist_chaperone_HdeD"/>
</dbReference>
<reference evidence="3 4" key="1">
    <citation type="journal article" date="2011" name="J. Bacteriol.">
        <title>Genome Sequence of the Probiotic Strain Bifidobacterium animalis subsp. lactis CNCM I-2494.</title>
        <authorList>
            <person name="Chervaux C."/>
            <person name="Grimaldi C."/>
            <person name="Bolotin A."/>
            <person name="Quinquis B."/>
            <person name="Legrain-Raspaud S."/>
            <person name="van Hylckama Vlieg J.E."/>
            <person name="Denariaz G."/>
            <person name="Smokvina T."/>
        </authorList>
    </citation>
    <scope>NUCLEOTIDE SEQUENCE [LARGE SCALE GENOMIC DNA]</scope>
    <source>
        <strain evidence="3 4">CNCM I-2494</strain>
    </source>
</reference>
<evidence type="ECO:0000256" key="1">
    <source>
        <dbReference type="SAM" id="MobiDB-lite"/>
    </source>
</evidence>
<dbReference type="PANTHER" id="PTHR34989">
    <property type="entry name" value="PROTEIN HDED"/>
    <property type="match status" value="1"/>
</dbReference>
<dbReference type="KEGG" id="bnm:BALAC2494_00589"/>
<keyword evidence="2" id="KW-0812">Transmembrane</keyword>
<evidence type="ECO:0000256" key="2">
    <source>
        <dbReference type="SAM" id="Phobius"/>
    </source>
</evidence>
<dbReference type="Pfam" id="PF03729">
    <property type="entry name" value="DUF308"/>
    <property type="match status" value="2"/>
</dbReference>
<feature type="transmembrane region" description="Helical" evidence="2">
    <location>
        <begin position="79"/>
        <end position="101"/>
    </location>
</feature>
<keyword evidence="2" id="KW-0472">Membrane</keyword>
<gene>
    <name evidence="3" type="ORF">BALAC2494_00589</name>
</gene>
<protein>
    <submittedName>
        <fullName evidence="3">Hypothetical membrane spanning protein</fullName>
    </submittedName>
</protein>
<feature type="transmembrane region" description="Helical" evidence="2">
    <location>
        <begin position="135"/>
        <end position="156"/>
    </location>
</feature>
<dbReference type="Proteomes" id="UP000008394">
    <property type="component" value="Chromosome"/>
</dbReference>
<feature type="transmembrane region" description="Helical" evidence="2">
    <location>
        <begin position="53"/>
        <end position="72"/>
    </location>
</feature>
<evidence type="ECO:0000313" key="3">
    <source>
        <dbReference type="EMBL" id="AEK29996.1"/>
    </source>
</evidence>
<feature type="transmembrane region" description="Helical" evidence="2">
    <location>
        <begin position="107"/>
        <end position="128"/>
    </location>
</feature>
<dbReference type="AlphaFoldDB" id="A0A806FNA9"/>
<sequence>MPESIRSAGAFRESEGGDMSEPNPQYQNQQYNQSPFRLFEGMLPTGAKNLVRGTYGVIGVAALALGICLLVWPGITLKVAAIVLGIYFLISGVVRIVSSLVEMGLPAGWRILGVLIGIILVIGGIVIFKNVTMSTAMLAIMFTLIVGICWIMEGVMALAESWSVPSSGWAIAYAIISIIAGFVLLCMPMASTLWLIIFGGCAMVVMGICAIVRAFTFGRVKKNN</sequence>
<feature type="transmembrane region" description="Helical" evidence="2">
    <location>
        <begin position="168"/>
        <end position="186"/>
    </location>
</feature>
<proteinExistence type="predicted"/>
<feature type="transmembrane region" description="Helical" evidence="2">
    <location>
        <begin position="193"/>
        <end position="215"/>
    </location>
</feature>
<accession>A0A806FNA9</accession>
<name>A0A806FNA9_BIFAN</name>
<evidence type="ECO:0000313" key="4">
    <source>
        <dbReference type="Proteomes" id="UP000008394"/>
    </source>
</evidence>